<keyword evidence="8" id="KW-0539">Nucleus</keyword>
<evidence type="ECO:0000256" key="12">
    <source>
        <dbReference type="RuleBase" id="RU003616"/>
    </source>
</evidence>
<evidence type="ECO:0000256" key="3">
    <source>
        <dbReference type="ARBA" id="ARBA00018827"/>
    </source>
</evidence>
<dbReference type="InterPro" id="IPR003090">
    <property type="entry name" value="Alpha-crystallin_N"/>
</dbReference>
<organism evidence="15 16">
    <name type="scientific">Paramormyrops kingsleyae</name>
    <dbReference type="NCBI Taxonomy" id="1676925"/>
    <lineage>
        <taxon>Eukaryota</taxon>
        <taxon>Metazoa</taxon>
        <taxon>Chordata</taxon>
        <taxon>Craniata</taxon>
        <taxon>Vertebrata</taxon>
        <taxon>Euteleostomi</taxon>
        <taxon>Actinopterygii</taxon>
        <taxon>Neopterygii</taxon>
        <taxon>Teleostei</taxon>
        <taxon>Osteoglossocephala</taxon>
        <taxon>Osteoglossomorpha</taxon>
        <taxon>Osteoglossiformes</taxon>
        <taxon>Mormyridae</taxon>
        <taxon>Paramormyrops</taxon>
    </lineage>
</organism>
<dbReference type="AlphaFoldDB" id="A0A3B3SJD9"/>
<dbReference type="Ensembl" id="ENSPKIT00000011282.1">
    <property type="protein sequence ID" value="ENSPKIP00000030463.1"/>
    <property type="gene ID" value="ENSPKIG00000011275.1"/>
</dbReference>
<dbReference type="InterPro" id="IPR008978">
    <property type="entry name" value="HSP20-like_chaperone"/>
</dbReference>
<keyword evidence="16" id="KW-1185">Reference proteome</keyword>
<dbReference type="InterPro" id="IPR055269">
    <property type="entry name" value="Alpha-crystallin/HSP_16"/>
</dbReference>
<dbReference type="GO" id="GO:0005737">
    <property type="term" value="C:cytoplasm"/>
    <property type="evidence" value="ECO:0007669"/>
    <property type="project" value="UniProtKB-SubCell"/>
</dbReference>
<dbReference type="SUPFAM" id="SSF49764">
    <property type="entry name" value="HSP20-like chaperones"/>
    <property type="match status" value="1"/>
</dbReference>
<dbReference type="GO" id="GO:0051082">
    <property type="term" value="F:unfolded protein binding"/>
    <property type="evidence" value="ECO:0007669"/>
    <property type="project" value="Ensembl"/>
</dbReference>
<dbReference type="Proteomes" id="UP000261540">
    <property type="component" value="Unplaced"/>
</dbReference>
<keyword evidence="5" id="KW-0273">Eye lens protein</keyword>
<comment type="similarity">
    <text evidence="9 11 12">Belongs to the small heat shock protein (HSP20) family.</text>
</comment>
<protein>
    <recommendedName>
        <fullName evidence="3">Alpha-crystallin A chain</fullName>
    </recommendedName>
</protein>
<sequence>MEIAIQSPWFHRALSPFYLFDQFFREGLFDYDLFPFSSSTISPYYRHTFFQNLESFNSGISEVRSDGDKFTVCLDVKHFSPEELSVRVEDGCLEVKGKHAERRDDHGFICREFHRCYHLPLNVEQSAISWTLSYNGHLTVCAPKVFMAAESHRNIPVTHGDKPNSAVSSGGEGQELRGVRGTSGCF</sequence>
<dbReference type="GO" id="GO:0043066">
    <property type="term" value="P:negative regulation of apoptotic process"/>
    <property type="evidence" value="ECO:0007669"/>
    <property type="project" value="TreeGrafter"/>
</dbReference>
<keyword evidence="6 10" id="KW-0479">Metal-binding</keyword>
<reference evidence="15" key="2">
    <citation type="submission" date="2025-09" db="UniProtKB">
        <authorList>
            <consortium name="Ensembl"/>
        </authorList>
    </citation>
    <scope>IDENTIFICATION</scope>
</reference>
<dbReference type="PRINTS" id="PR00299">
    <property type="entry name" value="ACRYSTALLIN"/>
</dbReference>
<dbReference type="Gene3D" id="2.60.40.790">
    <property type="match status" value="1"/>
</dbReference>
<keyword evidence="4" id="KW-0963">Cytoplasm</keyword>
<proteinExistence type="inferred from homology"/>
<dbReference type="InterPro" id="IPR002068">
    <property type="entry name" value="A-crystallin/Hsp20_dom"/>
</dbReference>
<dbReference type="Pfam" id="PF00525">
    <property type="entry name" value="Crystallin"/>
    <property type="match status" value="1"/>
</dbReference>
<dbReference type="PANTHER" id="PTHR45640:SF14">
    <property type="entry name" value="ALPHA-CRYSTALLIN A CHAIN"/>
    <property type="match status" value="1"/>
</dbReference>
<evidence type="ECO:0000313" key="15">
    <source>
        <dbReference type="Ensembl" id="ENSPKIP00000030463.1"/>
    </source>
</evidence>
<dbReference type="GO" id="GO:0009408">
    <property type="term" value="P:response to heat"/>
    <property type="evidence" value="ECO:0007669"/>
    <property type="project" value="TreeGrafter"/>
</dbReference>
<evidence type="ECO:0000256" key="4">
    <source>
        <dbReference type="ARBA" id="ARBA00022490"/>
    </source>
</evidence>
<dbReference type="GO" id="GO:0005212">
    <property type="term" value="F:structural constituent of eye lens"/>
    <property type="evidence" value="ECO:0007669"/>
    <property type="project" value="UniProtKB-KW"/>
</dbReference>
<name>A0A3B3SJD9_9TELE</name>
<dbReference type="GeneTree" id="ENSGT00940000160159"/>
<evidence type="ECO:0000256" key="2">
    <source>
        <dbReference type="ARBA" id="ARBA00004496"/>
    </source>
</evidence>
<comment type="subcellular location">
    <subcellularLocation>
        <location evidence="2">Cytoplasm</location>
    </subcellularLocation>
    <subcellularLocation>
        <location evidence="1">Nucleus</location>
    </subcellularLocation>
</comment>
<dbReference type="PANTHER" id="PTHR45640">
    <property type="entry name" value="HEAT SHOCK PROTEIN HSP-12.2-RELATED"/>
    <property type="match status" value="1"/>
</dbReference>
<evidence type="ECO:0000256" key="10">
    <source>
        <dbReference type="PIRSR" id="PIRSR036514-1"/>
    </source>
</evidence>
<evidence type="ECO:0000256" key="11">
    <source>
        <dbReference type="PROSITE-ProRule" id="PRU00285"/>
    </source>
</evidence>
<evidence type="ECO:0000256" key="5">
    <source>
        <dbReference type="ARBA" id="ARBA00022613"/>
    </source>
</evidence>
<reference evidence="15" key="1">
    <citation type="submission" date="2025-08" db="UniProtKB">
        <authorList>
            <consortium name="Ensembl"/>
        </authorList>
    </citation>
    <scope>IDENTIFICATION</scope>
</reference>
<evidence type="ECO:0000313" key="16">
    <source>
        <dbReference type="Proteomes" id="UP000261540"/>
    </source>
</evidence>
<dbReference type="PIRSF" id="PIRSF036514">
    <property type="entry name" value="Sm_HSP_B1"/>
    <property type="match status" value="1"/>
</dbReference>
<evidence type="ECO:0000256" key="7">
    <source>
        <dbReference type="ARBA" id="ARBA00022833"/>
    </source>
</evidence>
<dbReference type="GO" id="GO:0042026">
    <property type="term" value="P:protein refolding"/>
    <property type="evidence" value="ECO:0007669"/>
    <property type="project" value="TreeGrafter"/>
</dbReference>
<keyword evidence="7 10" id="KW-0862">Zinc</keyword>
<evidence type="ECO:0000259" key="14">
    <source>
        <dbReference type="PROSITE" id="PS01031"/>
    </source>
</evidence>
<accession>A0A3B3SJD9</accession>
<evidence type="ECO:0000256" key="1">
    <source>
        <dbReference type="ARBA" id="ARBA00004123"/>
    </source>
</evidence>
<feature type="binding site" evidence="10">
    <location>
        <position position="99"/>
    </location>
    <ligand>
        <name>Zn(2+)</name>
        <dbReference type="ChEBI" id="CHEBI:29105"/>
        <label>1</label>
    </ligand>
</feature>
<evidence type="ECO:0000256" key="13">
    <source>
        <dbReference type="SAM" id="MobiDB-lite"/>
    </source>
</evidence>
<evidence type="ECO:0000256" key="8">
    <source>
        <dbReference type="ARBA" id="ARBA00023242"/>
    </source>
</evidence>
<dbReference type="InterPro" id="IPR001436">
    <property type="entry name" value="Alpha-crystallin/sHSP_animal"/>
</dbReference>
<dbReference type="RefSeq" id="XP_072556561.1">
    <property type="nucleotide sequence ID" value="XM_072700460.1"/>
</dbReference>
<evidence type="ECO:0000256" key="6">
    <source>
        <dbReference type="ARBA" id="ARBA00022723"/>
    </source>
</evidence>
<dbReference type="GeneID" id="111843684"/>
<dbReference type="PROSITE" id="PS01031">
    <property type="entry name" value="SHSP"/>
    <property type="match status" value="1"/>
</dbReference>
<dbReference type="STRING" id="1676925.ENSPKIP00000030463"/>
<dbReference type="GO" id="GO:0005634">
    <property type="term" value="C:nucleus"/>
    <property type="evidence" value="ECO:0007669"/>
    <property type="project" value="UniProtKB-SubCell"/>
</dbReference>
<evidence type="ECO:0000256" key="9">
    <source>
        <dbReference type="PIRNR" id="PIRNR036514"/>
    </source>
</evidence>
<feature type="domain" description="SHSP" evidence="14">
    <location>
        <begin position="51"/>
        <end position="160"/>
    </location>
</feature>
<feature type="region of interest" description="Disordered" evidence="13">
    <location>
        <begin position="157"/>
        <end position="186"/>
    </location>
</feature>
<feature type="binding site" evidence="10">
    <location>
        <position position="101"/>
    </location>
    <ligand>
        <name>Zn(2+)</name>
        <dbReference type="ChEBI" id="CHEBI:29105"/>
        <label>1</label>
    </ligand>
</feature>
<dbReference type="GO" id="GO:0002088">
    <property type="term" value="P:lens development in camera-type eye"/>
    <property type="evidence" value="ECO:0007669"/>
    <property type="project" value="Ensembl"/>
</dbReference>
<feature type="binding site" evidence="10">
    <location>
        <position position="106"/>
    </location>
    <ligand>
        <name>Zn(2+)</name>
        <dbReference type="ChEBI" id="CHEBI:29105"/>
        <label>1</label>
    </ligand>
</feature>
<dbReference type="Pfam" id="PF00011">
    <property type="entry name" value="HSP20"/>
    <property type="match status" value="1"/>
</dbReference>
<dbReference type="GO" id="GO:0046872">
    <property type="term" value="F:metal ion binding"/>
    <property type="evidence" value="ECO:0007669"/>
    <property type="project" value="UniProtKB-KW"/>
</dbReference>